<comment type="caution">
    <text evidence="5">The sequence shown here is derived from an EMBL/GenBank/DDBJ whole genome shotgun (WGS) entry which is preliminary data.</text>
</comment>
<dbReference type="SUPFAM" id="SSF57850">
    <property type="entry name" value="RING/U-box"/>
    <property type="match status" value="1"/>
</dbReference>
<evidence type="ECO:0000313" key="6">
    <source>
        <dbReference type="Proteomes" id="UP000475862"/>
    </source>
</evidence>
<keyword evidence="2" id="KW-0863">Zinc-finger</keyword>
<accession>A0A6G0TQQ1</accession>
<dbReference type="PANTHER" id="PTHR46858">
    <property type="entry name" value="OS05G0521000 PROTEIN"/>
    <property type="match status" value="1"/>
</dbReference>
<dbReference type="Pfam" id="PF13920">
    <property type="entry name" value="zf-C3HC4_3"/>
    <property type="match status" value="1"/>
</dbReference>
<dbReference type="OrthoDB" id="24526at2759"/>
<feature type="compositionally biased region" description="Polar residues" evidence="4">
    <location>
        <begin position="308"/>
        <end position="322"/>
    </location>
</feature>
<dbReference type="InterPro" id="IPR013083">
    <property type="entry name" value="Znf_RING/FYVE/PHD"/>
</dbReference>
<protein>
    <recommendedName>
        <fullName evidence="7">RING-type domain-containing protein</fullName>
    </recommendedName>
</protein>
<dbReference type="GO" id="GO:0061630">
    <property type="term" value="F:ubiquitin protein ligase activity"/>
    <property type="evidence" value="ECO:0007669"/>
    <property type="project" value="TreeGrafter"/>
</dbReference>
<keyword evidence="6" id="KW-1185">Reference proteome</keyword>
<name>A0A6G0TQQ1_APHGL</name>
<dbReference type="AlphaFoldDB" id="A0A6G0TQQ1"/>
<evidence type="ECO:0000256" key="4">
    <source>
        <dbReference type="SAM" id="MobiDB-lite"/>
    </source>
</evidence>
<dbReference type="GO" id="GO:0008270">
    <property type="term" value="F:zinc ion binding"/>
    <property type="evidence" value="ECO:0007669"/>
    <property type="project" value="UniProtKB-KW"/>
</dbReference>
<feature type="region of interest" description="Disordered" evidence="4">
    <location>
        <begin position="286"/>
        <end position="322"/>
    </location>
</feature>
<organism evidence="5 6">
    <name type="scientific">Aphis glycines</name>
    <name type="common">Soybean aphid</name>
    <dbReference type="NCBI Taxonomy" id="307491"/>
    <lineage>
        <taxon>Eukaryota</taxon>
        <taxon>Metazoa</taxon>
        <taxon>Ecdysozoa</taxon>
        <taxon>Arthropoda</taxon>
        <taxon>Hexapoda</taxon>
        <taxon>Insecta</taxon>
        <taxon>Pterygota</taxon>
        <taxon>Neoptera</taxon>
        <taxon>Paraneoptera</taxon>
        <taxon>Hemiptera</taxon>
        <taxon>Sternorrhyncha</taxon>
        <taxon>Aphidomorpha</taxon>
        <taxon>Aphidoidea</taxon>
        <taxon>Aphididae</taxon>
        <taxon>Aphidini</taxon>
        <taxon>Aphis</taxon>
        <taxon>Aphis</taxon>
    </lineage>
</organism>
<sequence length="409" mass="46424">MDVRLSRHAYACSYMLSQLYLITTLLSHLVKLCSLRKAFTAVFHGIETELWRFMIYRVSKSDLCYVYDLVDLCNNLSSDMVNTLKIQVNNMNTNNTEIIDLNDEDADVTWGGKRTRYVYNYTLECTDLISDTNDSDVTESVHSVQSKTTMEAISEADLSSDCGSDCECVNRIRETEFDVLSTSSSCLNMESSSSDSSTLIDFKVTKSIINCDNTYLDKTILTDNGYCADDTDGQIASSSKTTLPPPACFKNCLQCHNKNPNPYFQYCFVCFRYRMEFFGNKPRSKTKNVKRLNTSKPRKESTLLGDIQKSNQSNSLQDDSTQTKNIENSINLVNDENINNICNICLKMPKNGVFNHGKIGHIYCCYLCAKKIWKKSNKCPLCNFHSMRVISDLGNICTLAVFNTLNFFL</sequence>
<proteinExistence type="predicted"/>
<evidence type="ECO:0000256" key="3">
    <source>
        <dbReference type="ARBA" id="ARBA00022833"/>
    </source>
</evidence>
<dbReference type="Gene3D" id="3.30.40.10">
    <property type="entry name" value="Zinc/RING finger domain, C3HC4 (zinc finger)"/>
    <property type="match status" value="1"/>
</dbReference>
<dbReference type="GO" id="GO:0016567">
    <property type="term" value="P:protein ubiquitination"/>
    <property type="evidence" value="ECO:0007669"/>
    <property type="project" value="TreeGrafter"/>
</dbReference>
<keyword evidence="3" id="KW-0862">Zinc</keyword>
<reference evidence="5 6" key="1">
    <citation type="submission" date="2019-08" db="EMBL/GenBank/DDBJ databases">
        <title>The genome of the soybean aphid Biotype 1, its phylome, world population structure and adaptation to the North American continent.</title>
        <authorList>
            <person name="Giordano R."/>
            <person name="Donthu R.K."/>
            <person name="Hernandez A.G."/>
            <person name="Wright C.L."/>
            <person name="Zimin A.V."/>
        </authorList>
    </citation>
    <scope>NUCLEOTIDE SEQUENCE [LARGE SCALE GENOMIC DNA]</scope>
    <source>
        <tissue evidence="5">Whole aphids</tissue>
    </source>
</reference>
<dbReference type="EMBL" id="VYZN01000019">
    <property type="protein sequence ID" value="KAE9536972.1"/>
    <property type="molecule type" value="Genomic_DNA"/>
</dbReference>
<dbReference type="PANTHER" id="PTHR46858:SF5">
    <property type="entry name" value="E3 UBIQUITIN-PROTEIN LIGASE APD1-RELATED"/>
    <property type="match status" value="1"/>
</dbReference>
<evidence type="ECO:0000256" key="2">
    <source>
        <dbReference type="ARBA" id="ARBA00022771"/>
    </source>
</evidence>
<evidence type="ECO:0000313" key="5">
    <source>
        <dbReference type="EMBL" id="KAE9536972.1"/>
    </source>
</evidence>
<gene>
    <name evidence="5" type="ORF">AGLY_006779</name>
</gene>
<dbReference type="Proteomes" id="UP000475862">
    <property type="component" value="Unassembled WGS sequence"/>
</dbReference>
<evidence type="ECO:0008006" key="7">
    <source>
        <dbReference type="Google" id="ProtNLM"/>
    </source>
</evidence>
<keyword evidence="1" id="KW-0479">Metal-binding</keyword>
<evidence type="ECO:0000256" key="1">
    <source>
        <dbReference type="ARBA" id="ARBA00022723"/>
    </source>
</evidence>